<evidence type="ECO:0000313" key="3">
    <source>
        <dbReference type="Proteomes" id="UP000292087"/>
    </source>
</evidence>
<dbReference type="Pfam" id="PF05635">
    <property type="entry name" value="23S_rRNA_IVP"/>
    <property type="match status" value="1"/>
</dbReference>
<gene>
    <name evidence="2" type="ORF">EA656_15815</name>
    <name evidence="1" type="ORF">QE383_000188</name>
</gene>
<dbReference type="NCBIfam" id="TIGR02436">
    <property type="entry name" value="four helix bundle protein"/>
    <property type="match status" value="1"/>
</dbReference>
<name>A0A4Q8LSR8_9GAMM</name>
<dbReference type="InterPro" id="IPR036583">
    <property type="entry name" value="23S_rRNA_IVS_sf"/>
</dbReference>
<dbReference type="CDD" id="cd16377">
    <property type="entry name" value="23S_rRNA_IVP_like"/>
    <property type="match status" value="1"/>
</dbReference>
<dbReference type="Proteomes" id="UP001234354">
    <property type="component" value="Unassembled WGS sequence"/>
</dbReference>
<accession>A0A4Q8LSR8</accession>
<dbReference type="Gene3D" id="1.20.1440.60">
    <property type="entry name" value="23S rRNA-intervening sequence"/>
    <property type="match status" value="1"/>
</dbReference>
<dbReference type="PANTHER" id="PTHR38471:SF2">
    <property type="entry name" value="FOUR HELIX BUNDLE PROTEIN"/>
    <property type="match status" value="1"/>
</dbReference>
<dbReference type="EMBL" id="JAUTBB010000001">
    <property type="protein sequence ID" value="MDQ1117880.1"/>
    <property type="molecule type" value="Genomic_DNA"/>
</dbReference>
<dbReference type="SUPFAM" id="SSF158446">
    <property type="entry name" value="IVS-encoded protein-like"/>
    <property type="match status" value="1"/>
</dbReference>
<dbReference type="RefSeq" id="WP_130524495.1">
    <property type="nucleotide sequence ID" value="NZ_CAWZZE010000038.1"/>
</dbReference>
<reference evidence="1" key="2">
    <citation type="submission" date="2023-07" db="EMBL/GenBank/DDBJ databases">
        <title>Functional and genomic diversity of the sorghum phyllosphere microbiome.</title>
        <authorList>
            <person name="Shade A."/>
        </authorList>
    </citation>
    <scope>NUCLEOTIDE SEQUENCE</scope>
    <source>
        <strain evidence="1">SORGH_AS_0908</strain>
    </source>
</reference>
<dbReference type="AlphaFoldDB" id="A0A4Q8LSR8"/>
<dbReference type="InterPro" id="IPR012657">
    <property type="entry name" value="23S_rRNA-intervening_sequence"/>
</dbReference>
<proteinExistence type="predicted"/>
<dbReference type="Proteomes" id="UP000292087">
    <property type="component" value="Unassembled WGS sequence"/>
</dbReference>
<evidence type="ECO:0000313" key="1">
    <source>
        <dbReference type="EMBL" id="MDQ1117880.1"/>
    </source>
</evidence>
<dbReference type="PANTHER" id="PTHR38471">
    <property type="entry name" value="FOUR HELIX BUNDLE PROTEIN"/>
    <property type="match status" value="1"/>
</dbReference>
<organism evidence="2 3">
    <name type="scientific">Pseudoxanthomonas winnipegensis</name>
    <dbReference type="NCBI Taxonomy" id="2480810"/>
    <lineage>
        <taxon>Bacteria</taxon>
        <taxon>Pseudomonadati</taxon>
        <taxon>Pseudomonadota</taxon>
        <taxon>Gammaproteobacteria</taxon>
        <taxon>Lysobacterales</taxon>
        <taxon>Lysobacteraceae</taxon>
        <taxon>Pseudoxanthomonas</taxon>
    </lineage>
</organism>
<protein>
    <submittedName>
        <fullName evidence="2">Four helix bundle protein</fullName>
    </submittedName>
</protein>
<dbReference type="EMBL" id="SHMF01000004">
    <property type="protein sequence ID" value="TAA33886.1"/>
    <property type="molecule type" value="Genomic_DNA"/>
</dbReference>
<reference evidence="2 3" key="1">
    <citation type="submission" date="2019-02" db="EMBL/GenBank/DDBJ databases">
        <title>WGS of Pseudoxanthomonas species novum from clinical isolates.</title>
        <authorList>
            <person name="Bernier A.-M."/>
            <person name="Bernard K."/>
            <person name="Vachon A."/>
        </authorList>
    </citation>
    <scope>NUCLEOTIDE SEQUENCE [LARGE SCALE GENOMIC DNA]</scope>
    <source>
        <strain evidence="2 3">NML140781</strain>
    </source>
</reference>
<sequence>MIRDSQPRPHERLDVWRDAMTLVESIYRITEHFPDAERYGLTSQMRRAAVSVPSNIAEGAARRSTAEYLRFLSMARGSLSELDTQAQLAARLGFCDADASLAALLDRVFSRLNALIRSLDTARATREDVAAYESPIPNPESHAR</sequence>
<evidence type="ECO:0000313" key="2">
    <source>
        <dbReference type="EMBL" id="TAA33886.1"/>
    </source>
</evidence>
<comment type="caution">
    <text evidence="2">The sequence shown here is derived from an EMBL/GenBank/DDBJ whole genome shotgun (WGS) entry which is preliminary data.</text>
</comment>